<gene>
    <name evidence="6" type="ORF">NZD89_04145</name>
</gene>
<dbReference type="PANTHER" id="PTHR30385:SF7">
    <property type="entry name" value="RNA POLYMERASE SIGMA FACTOR FLIA"/>
    <property type="match status" value="1"/>
</dbReference>
<dbReference type="InterPro" id="IPR013324">
    <property type="entry name" value="RNA_pol_sigma_r3/r4-like"/>
</dbReference>
<dbReference type="InterPro" id="IPR007630">
    <property type="entry name" value="RNA_pol_sigma70_r4"/>
</dbReference>
<name>A0ABY6ZIF8_9BACL</name>
<dbReference type="InterPro" id="IPR014284">
    <property type="entry name" value="RNA_pol_sigma-70_dom"/>
</dbReference>
<keyword evidence="3" id="KW-0238">DNA-binding</keyword>
<dbReference type="EMBL" id="CP104067">
    <property type="protein sequence ID" value="WAH42642.1"/>
    <property type="molecule type" value="Genomic_DNA"/>
</dbReference>
<dbReference type="Pfam" id="PF04545">
    <property type="entry name" value="Sigma70_r4"/>
    <property type="match status" value="1"/>
</dbReference>
<dbReference type="Proteomes" id="UP001164761">
    <property type="component" value="Chromosome"/>
</dbReference>
<accession>A0ABY6ZIF8</accession>
<evidence type="ECO:0000313" key="7">
    <source>
        <dbReference type="Proteomes" id="UP001164761"/>
    </source>
</evidence>
<keyword evidence="7" id="KW-1185">Reference proteome</keyword>
<dbReference type="Gene3D" id="1.20.140.160">
    <property type="match status" value="1"/>
</dbReference>
<evidence type="ECO:0000256" key="3">
    <source>
        <dbReference type="ARBA" id="ARBA00023125"/>
    </source>
</evidence>
<sequence>MNQELSPEQTDYIRRLARRYVQFRKSGSIDVDDLISVASVRWWQFCVRHPELSDERVIQVCFYQQVKGAMRDILRDSSPVKVTRTMQARMQAYQRPYTVELDSLIDIQAGEEHRDLDQWMDIVASLKKLPEREQIVLSLYFERDLNFSEIAKVLDLSVSTITRIYRRALDTVREDIAGHNYGEKKRSI</sequence>
<dbReference type="PANTHER" id="PTHR30385">
    <property type="entry name" value="SIGMA FACTOR F FLAGELLAR"/>
    <property type="match status" value="1"/>
</dbReference>
<keyword evidence="2" id="KW-0731">Sigma factor</keyword>
<evidence type="ECO:0000259" key="5">
    <source>
        <dbReference type="Pfam" id="PF04545"/>
    </source>
</evidence>
<protein>
    <submittedName>
        <fullName evidence="6">Sigma-70 family RNA polymerase sigma factor</fullName>
    </submittedName>
</protein>
<proteinExistence type="predicted"/>
<evidence type="ECO:0000313" key="6">
    <source>
        <dbReference type="EMBL" id="WAH42642.1"/>
    </source>
</evidence>
<feature type="domain" description="RNA polymerase sigma-70 region 4" evidence="5">
    <location>
        <begin position="126"/>
        <end position="174"/>
    </location>
</feature>
<evidence type="ECO:0000256" key="4">
    <source>
        <dbReference type="ARBA" id="ARBA00023163"/>
    </source>
</evidence>
<evidence type="ECO:0000256" key="2">
    <source>
        <dbReference type="ARBA" id="ARBA00023082"/>
    </source>
</evidence>
<dbReference type="CDD" id="cd06171">
    <property type="entry name" value="Sigma70_r4"/>
    <property type="match status" value="1"/>
</dbReference>
<dbReference type="NCBIfam" id="TIGR02937">
    <property type="entry name" value="sigma70-ECF"/>
    <property type="match status" value="1"/>
</dbReference>
<dbReference type="RefSeq" id="WP_268006514.1">
    <property type="nucleotide sequence ID" value="NZ_BSUT01000001.1"/>
</dbReference>
<organism evidence="6 7">
    <name type="scientific">Alicyclobacillus fastidiosus</name>
    <dbReference type="NCBI Taxonomy" id="392011"/>
    <lineage>
        <taxon>Bacteria</taxon>
        <taxon>Bacillati</taxon>
        <taxon>Bacillota</taxon>
        <taxon>Bacilli</taxon>
        <taxon>Bacillales</taxon>
        <taxon>Alicyclobacillaceae</taxon>
        <taxon>Alicyclobacillus</taxon>
    </lineage>
</organism>
<dbReference type="SUPFAM" id="SSF88659">
    <property type="entry name" value="Sigma3 and sigma4 domains of RNA polymerase sigma factors"/>
    <property type="match status" value="1"/>
</dbReference>
<reference evidence="6" key="1">
    <citation type="submission" date="2022-08" db="EMBL/GenBank/DDBJ databases">
        <title>Alicyclobacillus fastidiosus DSM 17978, complete genome.</title>
        <authorList>
            <person name="Wang Q."/>
            <person name="Cai R."/>
            <person name="Wang Z."/>
        </authorList>
    </citation>
    <scope>NUCLEOTIDE SEQUENCE</scope>
    <source>
        <strain evidence="6">DSM 17978</strain>
    </source>
</reference>
<evidence type="ECO:0000256" key="1">
    <source>
        <dbReference type="ARBA" id="ARBA00023015"/>
    </source>
</evidence>
<keyword evidence="1" id="KW-0805">Transcription regulation</keyword>
<keyword evidence="4" id="KW-0804">Transcription</keyword>